<accession>A0AB34IXH7</accession>
<dbReference type="GO" id="GO:0005436">
    <property type="term" value="F:sodium:phosphate symporter activity"/>
    <property type="evidence" value="ECO:0007669"/>
    <property type="project" value="InterPro"/>
</dbReference>
<keyword evidence="4 8" id="KW-0812">Transmembrane</keyword>
<evidence type="ECO:0000313" key="9">
    <source>
        <dbReference type="EMBL" id="KAL1508717.1"/>
    </source>
</evidence>
<feature type="transmembrane region" description="Helical" evidence="8">
    <location>
        <begin position="426"/>
        <end position="446"/>
    </location>
</feature>
<comment type="caution">
    <text evidence="9">The sequence shown here is derived from an EMBL/GenBank/DDBJ whole genome shotgun (WGS) entry which is preliminary data.</text>
</comment>
<feature type="transmembrane region" description="Helical" evidence="8">
    <location>
        <begin position="373"/>
        <end position="389"/>
    </location>
</feature>
<keyword evidence="3" id="KW-1003">Cell membrane</keyword>
<dbReference type="PANTHER" id="PTHR10010">
    <property type="entry name" value="SOLUTE CARRIER FAMILY 34 SODIUM PHOSPHATE , MEMBER 2-RELATED"/>
    <property type="match status" value="1"/>
</dbReference>
<dbReference type="NCBIfam" id="NF037997">
    <property type="entry name" value="Na_Pi_symport"/>
    <property type="match status" value="1"/>
</dbReference>
<dbReference type="Proteomes" id="UP001515480">
    <property type="component" value="Unassembled WGS sequence"/>
</dbReference>
<feature type="transmembrane region" description="Helical" evidence="8">
    <location>
        <begin position="396"/>
        <end position="414"/>
    </location>
</feature>
<feature type="compositionally biased region" description="Basic and acidic residues" evidence="7">
    <location>
        <begin position="1"/>
        <end position="23"/>
    </location>
</feature>
<feature type="transmembrane region" description="Helical" evidence="8">
    <location>
        <begin position="349"/>
        <end position="367"/>
    </location>
</feature>
<dbReference type="GO" id="GO:0044341">
    <property type="term" value="P:sodium-dependent phosphate transport"/>
    <property type="evidence" value="ECO:0007669"/>
    <property type="project" value="InterPro"/>
</dbReference>
<feature type="transmembrane region" description="Helical" evidence="8">
    <location>
        <begin position="109"/>
        <end position="131"/>
    </location>
</feature>
<comment type="similarity">
    <text evidence="2">Belongs to the SLC34A transporter family.</text>
</comment>
<evidence type="ECO:0000256" key="4">
    <source>
        <dbReference type="ARBA" id="ARBA00022692"/>
    </source>
</evidence>
<keyword evidence="6 8" id="KW-0472">Membrane</keyword>
<feature type="region of interest" description="Disordered" evidence="7">
    <location>
        <begin position="1"/>
        <end position="31"/>
    </location>
</feature>
<proteinExistence type="inferred from homology"/>
<feature type="transmembrane region" description="Helical" evidence="8">
    <location>
        <begin position="294"/>
        <end position="314"/>
    </location>
</feature>
<dbReference type="AlphaFoldDB" id="A0AB34IXH7"/>
<evidence type="ECO:0000256" key="5">
    <source>
        <dbReference type="ARBA" id="ARBA00022989"/>
    </source>
</evidence>
<evidence type="ECO:0000256" key="3">
    <source>
        <dbReference type="ARBA" id="ARBA00022475"/>
    </source>
</evidence>
<evidence type="ECO:0000256" key="2">
    <source>
        <dbReference type="ARBA" id="ARBA00005808"/>
    </source>
</evidence>
<gene>
    <name evidence="9" type="ORF">AB1Y20_004812</name>
</gene>
<dbReference type="GO" id="GO:0005886">
    <property type="term" value="C:plasma membrane"/>
    <property type="evidence" value="ECO:0007669"/>
    <property type="project" value="UniProtKB-SubCell"/>
</dbReference>
<evidence type="ECO:0000256" key="8">
    <source>
        <dbReference type="SAM" id="Phobius"/>
    </source>
</evidence>
<feature type="transmembrane region" description="Helical" evidence="8">
    <location>
        <begin position="466"/>
        <end position="486"/>
    </location>
</feature>
<evidence type="ECO:0000256" key="1">
    <source>
        <dbReference type="ARBA" id="ARBA00004651"/>
    </source>
</evidence>
<comment type="subcellular location">
    <subcellularLocation>
        <location evidence="1">Cell membrane</location>
        <topology evidence="1">Multi-pass membrane protein</topology>
    </subcellularLocation>
</comment>
<feature type="transmembrane region" description="Helical" evidence="8">
    <location>
        <begin position="151"/>
        <end position="171"/>
    </location>
</feature>
<organism evidence="9 10">
    <name type="scientific">Prymnesium parvum</name>
    <name type="common">Toxic golden alga</name>
    <dbReference type="NCBI Taxonomy" id="97485"/>
    <lineage>
        <taxon>Eukaryota</taxon>
        <taxon>Haptista</taxon>
        <taxon>Haptophyta</taxon>
        <taxon>Prymnesiophyceae</taxon>
        <taxon>Prymnesiales</taxon>
        <taxon>Prymnesiaceae</taxon>
        <taxon>Prymnesium</taxon>
    </lineage>
</organism>
<keyword evidence="10" id="KW-1185">Reference proteome</keyword>
<dbReference type="InterPro" id="IPR003841">
    <property type="entry name" value="Na/Pi_transpt"/>
</dbReference>
<dbReference type="PANTHER" id="PTHR10010:SF46">
    <property type="entry name" value="SODIUM-DEPENDENT PHOSPHATE TRANSPORT PROTEIN 2B"/>
    <property type="match status" value="1"/>
</dbReference>
<keyword evidence="5 8" id="KW-1133">Transmembrane helix</keyword>
<reference evidence="9 10" key="1">
    <citation type="journal article" date="2024" name="Science">
        <title>Giant polyketide synthase enzymes in the biosynthesis of giant marine polyether toxins.</title>
        <authorList>
            <person name="Fallon T.R."/>
            <person name="Shende V.V."/>
            <person name="Wierzbicki I.H."/>
            <person name="Pendleton A.L."/>
            <person name="Watervoot N.F."/>
            <person name="Auber R.P."/>
            <person name="Gonzalez D.J."/>
            <person name="Wisecaver J.H."/>
            <person name="Moore B.S."/>
        </authorList>
    </citation>
    <scope>NUCLEOTIDE SEQUENCE [LARGE SCALE GENOMIC DNA]</scope>
    <source>
        <strain evidence="9 10">12B1</strain>
    </source>
</reference>
<evidence type="ECO:0000256" key="7">
    <source>
        <dbReference type="SAM" id="MobiDB-lite"/>
    </source>
</evidence>
<feature type="transmembrane region" description="Helical" evidence="8">
    <location>
        <begin position="64"/>
        <end position="88"/>
    </location>
</feature>
<evidence type="ECO:0008006" key="11">
    <source>
        <dbReference type="Google" id="ProtNLM"/>
    </source>
</evidence>
<protein>
    <recommendedName>
        <fullName evidence="11">Sodium-dependent phosphate transport protein 2B</fullName>
    </recommendedName>
</protein>
<sequence>MASRTVDDLKPTIDVEGGTKTDIDASYSSGSDKRKEEGWVIDFEDKTGEKAFFDLDTKGKVIRLLTYMIKVGIILGALYIFVCCLSFLADGFRLVAGRQAGEIFQNSEIFNNPISGMLVGVLVTVLVQSSSTSTSIVITMVAADLLTVRQAISLVLGANIGTSVTSTIVAISQADDKNDFRRAFAAATVHDMFNFLSVLILLPFEAATHYLEGVSKGIVDLSPGLTSGDKPPDMLKKLTNPLTKAVVSVDSGLITKIAKAVTQEEKDELAEKRLLKKLFGCEVAQGCDLSDGGAGALVLIGSLLVLCFCLFLVVKTLKSLLKGRIAVVLHRSVNGDVPDIKIGGRTIPMGWLSGYVAIVIGMLATMAVQSSSITTSALTPLVGVGVISLERMYPTVVGANIGTCLTGLLAALAADGSKLFLTLQVAYAHMLFNLTGTCIWYVIWPLRALPINAAKFLGNTTAQYKWFAVTYILVAFFAIPGIFLGFSVAGTAVFVTFVTLTLIVIAFITIVNILQAKKPQWLPPILRTWDFLPLWMRSLQPMDRFICVPLIDQLSKVFKCCKLDDRYADGNVLVTSKSSGPTDNDVAVNNSSM</sequence>
<dbReference type="NCBIfam" id="TIGR01013">
    <property type="entry name" value="2a58"/>
    <property type="match status" value="1"/>
</dbReference>
<evidence type="ECO:0000313" key="10">
    <source>
        <dbReference type="Proteomes" id="UP001515480"/>
    </source>
</evidence>
<dbReference type="EMBL" id="JBGBPQ010000016">
    <property type="protein sequence ID" value="KAL1508717.1"/>
    <property type="molecule type" value="Genomic_DNA"/>
</dbReference>
<evidence type="ECO:0000256" key="6">
    <source>
        <dbReference type="ARBA" id="ARBA00023136"/>
    </source>
</evidence>
<dbReference type="Pfam" id="PF02690">
    <property type="entry name" value="Na_Pi_cotrans"/>
    <property type="match status" value="2"/>
</dbReference>
<feature type="transmembrane region" description="Helical" evidence="8">
    <location>
        <begin position="492"/>
        <end position="514"/>
    </location>
</feature>
<name>A0AB34IXH7_PRYPA</name>